<evidence type="ECO:0000256" key="9">
    <source>
        <dbReference type="PROSITE-ProRule" id="PRU00175"/>
    </source>
</evidence>
<dbReference type="CDD" id="cd20335">
    <property type="entry name" value="BRcat_RBR"/>
    <property type="match status" value="1"/>
</dbReference>
<dbReference type="Proteomes" id="UP000714618">
    <property type="component" value="Unassembled WGS sequence"/>
</dbReference>
<dbReference type="PROSITE" id="PS51873">
    <property type="entry name" value="TRIAD"/>
    <property type="match status" value="1"/>
</dbReference>
<feature type="domain" description="RING-type" evidence="11">
    <location>
        <begin position="26"/>
        <end position="246"/>
    </location>
</feature>
<evidence type="ECO:0000256" key="6">
    <source>
        <dbReference type="ARBA" id="ARBA00022771"/>
    </source>
</evidence>
<feature type="domain" description="RING-type" evidence="10">
    <location>
        <begin position="30"/>
        <end position="80"/>
    </location>
</feature>
<evidence type="ECO:0000256" key="1">
    <source>
        <dbReference type="ARBA" id="ARBA00001798"/>
    </source>
</evidence>
<evidence type="ECO:0000256" key="7">
    <source>
        <dbReference type="ARBA" id="ARBA00022786"/>
    </source>
</evidence>
<dbReference type="Pfam" id="PF01485">
    <property type="entry name" value="IBR"/>
    <property type="match status" value="1"/>
</dbReference>
<sequence>IAGDYGTALQLQEEEERRRVAESQTLTRDCTVCCEALHPLDFPVRPPSKKCTHLAEVCSPCLQQWIATKIRATIDCPQCTTLLDHEDVRRACSSETFVKYDKFATLAIIDDLHDFHWCLRVGCTAGQEQVGGTSQYMKCHACSFEQCLHHKTEWHRGESCGQYDARIRGQANKTTHDQAELETTRFMQKQQTGSVYKKCPKCKVLIEKNEGCDHTKVLLAMPGDMGGHAERQGQSSRCHLQVQDEL</sequence>
<accession>A0A9N8K3Q2</accession>
<evidence type="ECO:0000259" key="11">
    <source>
        <dbReference type="PROSITE" id="PS51873"/>
    </source>
</evidence>
<keyword evidence="5" id="KW-0677">Repeat</keyword>
<evidence type="ECO:0000256" key="3">
    <source>
        <dbReference type="ARBA" id="ARBA00022679"/>
    </source>
</evidence>
<name>A0A9N8K3Q2_9PEZI</name>
<dbReference type="PANTHER" id="PTHR11685">
    <property type="entry name" value="RBR FAMILY RING FINGER AND IBR DOMAIN-CONTAINING"/>
    <property type="match status" value="1"/>
</dbReference>
<evidence type="ECO:0000259" key="10">
    <source>
        <dbReference type="PROSITE" id="PS50089"/>
    </source>
</evidence>
<dbReference type="InterPro" id="IPR001841">
    <property type="entry name" value="Znf_RING"/>
</dbReference>
<evidence type="ECO:0000256" key="4">
    <source>
        <dbReference type="ARBA" id="ARBA00022723"/>
    </source>
</evidence>
<reference evidence="12" key="1">
    <citation type="submission" date="2020-06" db="EMBL/GenBank/DDBJ databases">
        <authorList>
            <person name="Onetto C."/>
        </authorList>
    </citation>
    <scope>NUCLEOTIDE SEQUENCE</scope>
</reference>
<dbReference type="InterPro" id="IPR031127">
    <property type="entry name" value="E3_UB_ligase_RBR"/>
</dbReference>
<feature type="non-terminal residue" evidence="12">
    <location>
        <position position="1"/>
    </location>
</feature>
<keyword evidence="4" id="KW-0479">Metal-binding</keyword>
<dbReference type="GO" id="GO:0008270">
    <property type="term" value="F:zinc ion binding"/>
    <property type="evidence" value="ECO:0007669"/>
    <property type="project" value="UniProtKB-KW"/>
</dbReference>
<protein>
    <recommendedName>
        <fullName evidence="2">RBR-type E3 ubiquitin transferase</fullName>
        <ecNumber evidence="2">2.3.2.31</ecNumber>
    </recommendedName>
</protein>
<dbReference type="OrthoDB" id="1431934at2759"/>
<dbReference type="SUPFAM" id="SSF57850">
    <property type="entry name" value="RING/U-box"/>
    <property type="match status" value="3"/>
</dbReference>
<dbReference type="GO" id="GO:0061630">
    <property type="term" value="F:ubiquitin protein ligase activity"/>
    <property type="evidence" value="ECO:0007669"/>
    <property type="project" value="UniProtKB-EC"/>
</dbReference>
<evidence type="ECO:0000256" key="2">
    <source>
        <dbReference type="ARBA" id="ARBA00012251"/>
    </source>
</evidence>
<gene>
    <name evidence="12" type="ORF">AWRI4233_LOCUS7145</name>
</gene>
<dbReference type="InterPro" id="IPR002867">
    <property type="entry name" value="IBR_dom"/>
</dbReference>
<keyword evidence="7" id="KW-0833">Ubl conjugation pathway</keyword>
<evidence type="ECO:0000313" key="12">
    <source>
        <dbReference type="EMBL" id="CAD0098321.1"/>
    </source>
</evidence>
<comment type="catalytic activity">
    <reaction evidence="1">
        <text>[E2 ubiquitin-conjugating enzyme]-S-ubiquitinyl-L-cysteine + [acceptor protein]-L-lysine = [E2 ubiquitin-conjugating enzyme]-L-cysteine + [acceptor protein]-N(6)-ubiquitinyl-L-lysine.</text>
        <dbReference type="EC" id="2.3.2.31"/>
    </reaction>
</comment>
<evidence type="ECO:0000256" key="8">
    <source>
        <dbReference type="ARBA" id="ARBA00022833"/>
    </source>
</evidence>
<dbReference type="InterPro" id="IPR044066">
    <property type="entry name" value="TRIAD_supradom"/>
</dbReference>
<comment type="caution">
    <text evidence="12">The sequence shown here is derived from an EMBL/GenBank/DDBJ whole genome shotgun (WGS) entry which is preliminary data.</text>
</comment>
<dbReference type="PROSITE" id="PS50089">
    <property type="entry name" value="ZF_RING_2"/>
    <property type="match status" value="1"/>
</dbReference>
<organism evidence="12 13">
    <name type="scientific">Aureobasidium mustum</name>
    <dbReference type="NCBI Taxonomy" id="2773714"/>
    <lineage>
        <taxon>Eukaryota</taxon>
        <taxon>Fungi</taxon>
        <taxon>Dikarya</taxon>
        <taxon>Ascomycota</taxon>
        <taxon>Pezizomycotina</taxon>
        <taxon>Dothideomycetes</taxon>
        <taxon>Dothideomycetidae</taxon>
        <taxon>Dothideales</taxon>
        <taxon>Saccotheciaceae</taxon>
        <taxon>Aureobasidium</taxon>
    </lineage>
</organism>
<evidence type="ECO:0000256" key="5">
    <source>
        <dbReference type="ARBA" id="ARBA00022737"/>
    </source>
</evidence>
<dbReference type="EMBL" id="CAIJEO010000009">
    <property type="protein sequence ID" value="CAD0098321.1"/>
    <property type="molecule type" value="Genomic_DNA"/>
</dbReference>
<keyword evidence="8" id="KW-0862">Zinc</keyword>
<keyword evidence="3" id="KW-0808">Transferase</keyword>
<evidence type="ECO:0000313" key="13">
    <source>
        <dbReference type="Proteomes" id="UP000714618"/>
    </source>
</evidence>
<dbReference type="SMART" id="SM00647">
    <property type="entry name" value="IBR"/>
    <property type="match status" value="1"/>
</dbReference>
<keyword evidence="13" id="KW-1185">Reference proteome</keyword>
<proteinExistence type="predicted"/>
<dbReference type="AlphaFoldDB" id="A0A9N8K3Q2"/>
<dbReference type="Gene3D" id="1.20.120.1750">
    <property type="match status" value="1"/>
</dbReference>
<dbReference type="EC" id="2.3.2.31" evidence="2"/>
<keyword evidence="6 9" id="KW-0863">Zinc-finger</keyword>
<dbReference type="GO" id="GO:0016567">
    <property type="term" value="P:protein ubiquitination"/>
    <property type="evidence" value="ECO:0007669"/>
    <property type="project" value="InterPro"/>
</dbReference>